<dbReference type="GO" id="GO:0044183">
    <property type="term" value="F:protein folding chaperone"/>
    <property type="evidence" value="ECO:0007669"/>
    <property type="project" value="TreeGrafter"/>
</dbReference>
<keyword evidence="2" id="KW-0862">Zinc</keyword>
<evidence type="ECO:0000256" key="1">
    <source>
        <dbReference type="ARBA" id="ARBA00022490"/>
    </source>
</evidence>
<dbReference type="GO" id="GO:0005737">
    <property type="term" value="C:cytoplasm"/>
    <property type="evidence" value="ECO:0007669"/>
    <property type="project" value="InterPro"/>
</dbReference>
<evidence type="ECO:0000256" key="5">
    <source>
        <dbReference type="ARBA" id="ARBA00023284"/>
    </source>
</evidence>
<dbReference type="Gene3D" id="3.90.1280.10">
    <property type="entry name" value="HSP33 redox switch-like"/>
    <property type="match status" value="1"/>
</dbReference>
<evidence type="ECO:0008006" key="8">
    <source>
        <dbReference type="Google" id="ProtNLM"/>
    </source>
</evidence>
<keyword evidence="5" id="KW-0676">Redox-active center</keyword>
<dbReference type="AlphaFoldDB" id="A0A919XD08"/>
<organism evidence="6 7">
    <name type="scientific">Paenibacillus albilobatus</name>
    <dbReference type="NCBI Taxonomy" id="2716884"/>
    <lineage>
        <taxon>Bacteria</taxon>
        <taxon>Bacillati</taxon>
        <taxon>Bacillota</taxon>
        <taxon>Bacilli</taxon>
        <taxon>Bacillales</taxon>
        <taxon>Paenibacillaceae</taxon>
        <taxon>Paenibacillus</taxon>
    </lineage>
</organism>
<dbReference type="Gene3D" id="3.55.30.10">
    <property type="entry name" value="Hsp33 domain"/>
    <property type="match status" value="1"/>
</dbReference>
<keyword evidence="7" id="KW-1185">Reference proteome</keyword>
<dbReference type="SUPFAM" id="SSF64397">
    <property type="entry name" value="Hsp33 domain"/>
    <property type="match status" value="1"/>
</dbReference>
<evidence type="ECO:0000313" key="6">
    <source>
        <dbReference type="EMBL" id="GIO29414.1"/>
    </source>
</evidence>
<evidence type="ECO:0000256" key="4">
    <source>
        <dbReference type="ARBA" id="ARBA00023186"/>
    </source>
</evidence>
<accession>A0A919XD08</accession>
<dbReference type="InterPro" id="IPR000397">
    <property type="entry name" value="Heat_shock_Hsp33"/>
</dbReference>
<dbReference type="Pfam" id="PF01430">
    <property type="entry name" value="HSP33"/>
    <property type="match status" value="1"/>
</dbReference>
<keyword evidence="4" id="KW-0143">Chaperone</keyword>
<dbReference type="PANTHER" id="PTHR30111">
    <property type="entry name" value="33 KDA CHAPERONIN"/>
    <property type="match status" value="1"/>
</dbReference>
<protein>
    <recommendedName>
        <fullName evidence="8">Hsp33 family molecular chaperone HslO</fullName>
    </recommendedName>
</protein>
<dbReference type="GO" id="GO:0051082">
    <property type="term" value="F:unfolded protein binding"/>
    <property type="evidence" value="ECO:0007669"/>
    <property type="project" value="InterPro"/>
</dbReference>
<evidence type="ECO:0000256" key="3">
    <source>
        <dbReference type="ARBA" id="ARBA00023157"/>
    </source>
</evidence>
<dbReference type="SUPFAM" id="SSF118352">
    <property type="entry name" value="HSP33 redox switch-like"/>
    <property type="match status" value="1"/>
</dbReference>
<reference evidence="6" key="1">
    <citation type="submission" date="2021-03" db="EMBL/GenBank/DDBJ databases">
        <title>Antimicrobial resistance genes in bacteria isolated from Japanese honey, and their potential for conferring macrolide and lincosamide resistance in the American foulbrood pathogen Paenibacillus larvae.</title>
        <authorList>
            <person name="Okamoto M."/>
            <person name="Kumagai M."/>
            <person name="Kanamori H."/>
            <person name="Takamatsu D."/>
        </authorList>
    </citation>
    <scope>NUCLEOTIDE SEQUENCE</scope>
    <source>
        <strain evidence="6">J2TS6</strain>
    </source>
</reference>
<evidence type="ECO:0000256" key="2">
    <source>
        <dbReference type="ARBA" id="ARBA00022833"/>
    </source>
</evidence>
<dbReference type="Proteomes" id="UP000679779">
    <property type="component" value="Unassembled WGS sequence"/>
</dbReference>
<sequence>MKATIAKMMTTDKQARILYLDNTFMMRELIGERPIHPVCAEALAASFTLSSLVCGLLKDGQRLSIRIDTSVPSAYIHCDVDSEGNVRGYASDTFIKQKPVTIPELIGDKGVIRITKDIGMGAMYTSAVDMPHANITDDFSHFFLQSEQVETFFRYDYGTDKNGNVAFSRGMLFQLLPFAENGLFEKWANRMDESREKFRTASLPMDPQTLNTLFPDADVMEFGTVRLFCGCSKDALIGLLFGLGMEELNQAIDKNQEIEIACSTCGKTYVYNSRDLLALMGKG</sequence>
<keyword evidence="1" id="KW-0963">Cytoplasm</keyword>
<dbReference type="PANTHER" id="PTHR30111:SF1">
    <property type="entry name" value="33 KDA CHAPERONIN"/>
    <property type="match status" value="1"/>
</dbReference>
<dbReference type="EMBL" id="BORQ01000001">
    <property type="protein sequence ID" value="GIO29414.1"/>
    <property type="molecule type" value="Genomic_DNA"/>
</dbReference>
<name>A0A919XD08_9BACL</name>
<dbReference type="InterPro" id="IPR016153">
    <property type="entry name" value="Heat_shock_Hsp33_N"/>
</dbReference>
<evidence type="ECO:0000313" key="7">
    <source>
        <dbReference type="Proteomes" id="UP000679779"/>
    </source>
</evidence>
<gene>
    <name evidence="6" type="ORF">J2TS6_05550</name>
</gene>
<dbReference type="RefSeq" id="WP_201452076.1">
    <property type="nucleotide sequence ID" value="NZ_BORQ01000001.1"/>
</dbReference>
<dbReference type="GO" id="GO:0042026">
    <property type="term" value="P:protein refolding"/>
    <property type="evidence" value="ECO:0007669"/>
    <property type="project" value="TreeGrafter"/>
</dbReference>
<dbReference type="PIRSF" id="PIRSF005261">
    <property type="entry name" value="Heat_shock_Hsp33"/>
    <property type="match status" value="1"/>
</dbReference>
<proteinExistence type="predicted"/>
<dbReference type="InterPro" id="IPR016154">
    <property type="entry name" value="Heat_shock_Hsp33_C"/>
</dbReference>
<keyword evidence="3" id="KW-1015">Disulfide bond</keyword>
<comment type="caution">
    <text evidence="6">The sequence shown here is derived from an EMBL/GenBank/DDBJ whole genome shotgun (WGS) entry which is preliminary data.</text>
</comment>